<dbReference type="Proteomes" id="UP000555552">
    <property type="component" value="Unassembled WGS sequence"/>
</dbReference>
<keyword evidence="9" id="KW-1185">Reference proteome</keyword>
<keyword evidence="3" id="KW-0735">Signal-anchor</keyword>
<dbReference type="PANTHER" id="PTHR42852">
    <property type="entry name" value="THIOL:DISULFIDE INTERCHANGE PROTEIN DSBE"/>
    <property type="match status" value="1"/>
</dbReference>
<evidence type="ECO:0000256" key="1">
    <source>
        <dbReference type="ARBA" id="ARBA00004196"/>
    </source>
</evidence>
<evidence type="ECO:0000256" key="2">
    <source>
        <dbReference type="ARBA" id="ARBA00022748"/>
    </source>
</evidence>
<dbReference type="PANTHER" id="PTHR42852:SF6">
    <property type="entry name" value="THIOL:DISULFIDE INTERCHANGE PROTEIN DSBE"/>
    <property type="match status" value="1"/>
</dbReference>
<dbReference type="Gene3D" id="3.40.30.10">
    <property type="entry name" value="Glutaredoxin"/>
    <property type="match status" value="1"/>
</dbReference>
<evidence type="ECO:0000259" key="7">
    <source>
        <dbReference type="PROSITE" id="PS51352"/>
    </source>
</evidence>
<dbReference type="GO" id="GO:0017004">
    <property type="term" value="P:cytochrome complex assembly"/>
    <property type="evidence" value="ECO:0007669"/>
    <property type="project" value="UniProtKB-KW"/>
</dbReference>
<protein>
    <submittedName>
        <fullName evidence="8">TlpA family protein disulfide reductase</fullName>
    </submittedName>
</protein>
<dbReference type="InterPro" id="IPR013766">
    <property type="entry name" value="Thioredoxin_domain"/>
</dbReference>
<gene>
    <name evidence="8" type="ORF">HLB09_01195</name>
</gene>
<comment type="caution">
    <text evidence="8">The sequence shown here is derived from an EMBL/GenBank/DDBJ whole genome shotgun (WGS) entry which is preliminary data.</text>
</comment>
<evidence type="ECO:0000256" key="6">
    <source>
        <dbReference type="SAM" id="SignalP"/>
    </source>
</evidence>
<dbReference type="GO" id="GO:0030313">
    <property type="term" value="C:cell envelope"/>
    <property type="evidence" value="ECO:0007669"/>
    <property type="project" value="UniProtKB-SubCell"/>
</dbReference>
<feature type="domain" description="Thioredoxin" evidence="7">
    <location>
        <begin position="51"/>
        <end position="195"/>
    </location>
</feature>
<dbReference type="SUPFAM" id="SSF52833">
    <property type="entry name" value="Thioredoxin-like"/>
    <property type="match status" value="1"/>
</dbReference>
<reference evidence="8 9" key="1">
    <citation type="submission" date="2020-05" db="EMBL/GenBank/DDBJ databases">
        <title>MicrobeNet Type strains.</title>
        <authorList>
            <person name="Nicholson A.C."/>
        </authorList>
    </citation>
    <scope>NUCLEOTIDE SEQUENCE [LARGE SCALE GENOMIC DNA]</scope>
    <source>
        <strain evidence="8 9">JCM 14547</strain>
    </source>
</reference>
<dbReference type="GO" id="GO:0016491">
    <property type="term" value="F:oxidoreductase activity"/>
    <property type="evidence" value="ECO:0007669"/>
    <property type="project" value="InterPro"/>
</dbReference>
<dbReference type="Pfam" id="PF08534">
    <property type="entry name" value="Redoxin"/>
    <property type="match status" value="1"/>
</dbReference>
<name>A0A849BM62_9ACTN</name>
<keyword evidence="2" id="KW-0201">Cytochrome c-type biogenesis</keyword>
<feature type="chain" id="PRO_5039597937" evidence="6">
    <location>
        <begin position="29"/>
        <end position="198"/>
    </location>
</feature>
<dbReference type="CDD" id="cd02966">
    <property type="entry name" value="TlpA_like_family"/>
    <property type="match status" value="1"/>
</dbReference>
<organism evidence="8 9">
    <name type="scientific">Pseudokineococcus marinus</name>
    <dbReference type="NCBI Taxonomy" id="351215"/>
    <lineage>
        <taxon>Bacteria</taxon>
        <taxon>Bacillati</taxon>
        <taxon>Actinomycetota</taxon>
        <taxon>Actinomycetes</taxon>
        <taxon>Kineosporiales</taxon>
        <taxon>Kineosporiaceae</taxon>
        <taxon>Pseudokineococcus</taxon>
    </lineage>
</organism>
<feature type="signal peptide" evidence="6">
    <location>
        <begin position="1"/>
        <end position="28"/>
    </location>
</feature>
<evidence type="ECO:0000313" key="9">
    <source>
        <dbReference type="Proteomes" id="UP000555552"/>
    </source>
</evidence>
<keyword evidence="4" id="KW-1015">Disulfide bond</keyword>
<dbReference type="InterPro" id="IPR013740">
    <property type="entry name" value="Redoxin"/>
</dbReference>
<dbReference type="PROSITE" id="PS51352">
    <property type="entry name" value="THIOREDOXIN_2"/>
    <property type="match status" value="1"/>
</dbReference>
<dbReference type="InterPro" id="IPR050553">
    <property type="entry name" value="Thioredoxin_ResA/DsbE_sf"/>
</dbReference>
<evidence type="ECO:0000313" key="8">
    <source>
        <dbReference type="EMBL" id="NNH21724.1"/>
    </source>
</evidence>
<proteinExistence type="predicted"/>
<dbReference type="InterPro" id="IPR036249">
    <property type="entry name" value="Thioredoxin-like_sf"/>
</dbReference>
<dbReference type="AlphaFoldDB" id="A0A849BM62"/>
<keyword evidence="5" id="KW-0676">Redox-active center</keyword>
<comment type="subcellular location">
    <subcellularLocation>
        <location evidence="1">Cell envelope</location>
    </subcellularLocation>
</comment>
<accession>A0A849BM62</accession>
<evidence type="ECO:0000256" key="4">
    <source>
        <dbReference type="ARBA" id="ARBA00023157"/>
    </source>
</evidence>
<keyword evidence="6" id="KW-0732">Signal</keyword>
<keyword evidence="3" id="KW-0812">Transmembrane</keyword>
<evidence type="ECO:0000256" key="3">
    <source>
        <dbReference type="ARBA" id="ARBA00022968"/>
    </source>
</evidence>
<evidence type="ECO:0000256" key="5">
    <source>
        <dbReference type="ARBA" id="ARBA00023284"/>
    </source>
</evidence>
<dbReference type="EMBL" id="JABEMA010000006">
    <property type="protein sequence ID" value="NNH21724.1"/>
    <property type="molecule type" value="Genomic_DNA"/>
</dbReference>
<sequence>MGWFAPGGWKVAVWAVAAAVGVSGCATSASPGGTQQVDQGYVAGDGSLVQLAAEERADPVEMSGQSLTGEQVDITDWRGDVVVLNTWFAACGPCRKEAPDLAVISAETAPDRVRFLGINTRDGAAQAIAFEEQYGVPYPSLLDRDGLAVQALHGALPPSATPTTLVLDRQGRVTARFLGQIDPSLLRAVIAQTLEEAT</sequence>